<keyword evidence="6" id="KW-0378">Hydrolase</keyword>
<dbReference type="Gene3D" id="1.20.120.20">
    <property type="entry name" value="Apolipoprotein"/>
    <property type="match status" value="2"/>
</dbReference>
<dbReference type="Proteomes" id="UP000751852">
    <property type="component" value="Unassembled WGS sequence"/>
</dbReference>
<evidence type="ECO:0000259" key="9">
    <source>
        <dbReference type="Pfam" id="PF01551"/>
    </source>
</evidence>
<feature type="transmembrane region" description="Helical" evidence="8">
    <location>
        <begin position="198"/>
        <end position="218"/>
    </location>
</feature>
<evidence type="ECO:0000256" key="1">
    <source>
        <dbReference type="ARBA" id="ARBA00001667"/>
    </source>
</evidence>
<comment type="cofactor">
    <cofactor evidence="2">
        <name>Zn(2+)</name>
        <dbReference type="ChEBI" id="CHEBI:29105"/>
    </cofactor>
</comment>
<evidence type="ECO:0000256" key="6">
    <source>
        <dbReference type="ARBA" id="ARBA00023049"/>
    </source>
</evidence>
<evidence type="ECO:0000256" key="2">
    <source>
        <dbReference type="ARBA" id="ARBA00001947"/>
    </source>
</evidence>
<dbReference type="InterPro" id="IPR023346">
    <property type="entry name" value="Lysozyme-like_dom_sf"/>
</dbReference>
<protein>
    <recommendedName>
        <fullName evidence="4">lysostaphin</fullName>
        <ecNumber evidence="4">3.4.24.75</ecNumber>
    </recommendedName>
</protein>
<dbReference type="NCBIfam" id="TIGR01760">
    <property type="entry name" value="tape_meas_TP901"/>
    <property type="match status" value="1"/>
</dbReference>
<feature type="compositionally biased region" description="Basic and acidic residues" evidence="7">
    <location>
        <begin position="1168"/>
        <end position="1184"/>
    </location>
</feature>
<feature type="region of interest" description="Disordered" evidence="7">
    <location>
        <begin position="1168"/>
        <end position="1194"/>
    </location>
</feature>
<keyword evidence="6" id="KW-0645">Protease</keyword>
<evidence type="ECO:0000313" key="12">
    <source>
        <dbReference type="Proteomes" id="UP000751852"/>
    </source>
</evidence>
<dbReference type="InterPro" id="IPR016047">
    <property type="entry name" value="M23ase_b-sheet_dom"/>
</dbReference>
<dbReference type="RefSeq" id="WP_198617990.1">
    <property type="nucleotide sequence ID" value="NZ_JABANU010000013.1"/>
</dbReference>
<evidence type="ECO:0000259" key="10">
    <source>
        <dbReference type="Pfam" id="PF10145"/>
    </source>
</evidence>
<reference evidence="11 12" key="1">
    <citation type="submission" date="2020-04" db="EMBL/GenBank/DDBJ databases">
        <title>Staphylococcus species from domestic dog.</title>
        <authorList>
            <person name="Paterson G.K."/>
        </authorList>
    </citation>
    <scope>NUCLEOTIDE SEQUENCE [LARGE SCALE GENOMIC DNA]</scope>
    <source>
        <strain evidence="11 12">H16/1A</strain>
    </source>
</reference>
<comment type="catalytic activity">
    <reaction evidence="1">
        <text>Hydrolysis of the -Gly-|-Gly- bond in the pentaglycine inter-peptide link joining staphylococcal cell wall peptidoglycans.</text>
        <dbReference type="EC" id="3.4.24.75"/>
    </reaction>
</comment>
<name>A0ABS0T8Y3_9STAP</name>
<feature type="region of interest" description="Disordered" evidence="7">
    <location>
        <begin position="889"/>
        <end position="909"/>
    </location>
</feature>
<evidence type="ECO:0000256" key="8">
    <source>
        <dbReference type="SAM" id="Phobius"/>
    </source>
</evidence>
<feature type="domain" description="M23ase beta-sheet core" evidence="9">
    <location>
        <begin position="824"/>
        <end position="925"/>
    </location>
</feature>
<keyword evidence="8" id="KW-0812">Transmembrane</keyword>
<dbReference type="SUPFAM" id="SSF48371">
    <property type="entry name" value="ARM repeat"/>
    <property type="match status" value="1"/>
</dbReference>
<evidence type="ECO:0000256" key="7">
    <source>
        <dbReference type="SAM" id="MobiDB-lite"/>
    </source>
</evidence>
<evidence type="ECO:0000256" key="3">
    <source>
        <dbReference type="ARBA" id="ARBA00006646"/>
    </source>
</evidence>
<dbReference type="CDD" id="cd13402">
    <property type="entry name" value="LT_TF-like"/>
    <property type="match status" value="1"/>
</dbReference>
<accession>A0ABS0T8Y3</accession>
<dbReference type="CDD" id="cd12797">
    <property type="entry name" value="M23_peptidase"/>
    <property type="match status" value="1"/>
</dbReference>
<dbReference type="Pfam" id="PF10145">
    <property type="entry name" value="PhageMin_Tail"/>
    <property type="match status" value="1"/>
</dbReference>
<dbReference type="Pfam" id="PF01551">
    <property type="entry name" value="Peptidase_M23"/>
    <property type="match status" value="1"/>
</dbReference>
<dbReference type="InterPro" id="IPR011055">
    <property type="entry name" value="Dup_hybrid_motif"/>
</dbReference>
<keyword evidence="6" id="KW-0482">Metalloprotease</keyword>
<organism evidence="11 12">
    <name type="scientific">Staphylococcus canis</name>
    <dbReference type="NCBI Taxonomy" id="2724942"/>
    <lineage>
        <taxon>Bacteria</taxon>
        <taxon>Bacillati</taxon>
        <taxon>Bacillota</taxon>
        <taxon>Bacilli</taxon>
        <taxon>Bacillales</taxon>
        <taxon>Staphylococcaceae</taxon>
        <taxon>Staphylococcus</taxon>
    </lineage>
</organism>
<comment type="similarity">
    <text evidence="3">Belongs to the peptidase M23B family.</text>
</comment>
<keyword evidence="5" id="KW-1188">Viral release from host cell</keyword>
<dbReference type="InterPro" id="IPR010090">
    <property type="entry name" value="Phage_tape_meas"/>
</dbReference>
<keyword evidence="8" id="KW-1133">Transmembrane helix</keyword>
<dbReference type="EC" id="3.4.24.75" evidence="4"/>
<dbReference type="InterPro" id="IPR016024">
    <property type="entry name" value="ARM-type_fold"/>
</dbReference>
<feature type="domain" description="Phage tail tape measure protein" evidence="10">
    <location>
        <begin position="2"/>
        <end position="74"/>
    </location>
</feature>
<sequence length="1194" mass="130015">MIKGEKAGTALRTMFTNLAKPTKAMKNEMEKLGISITDSNGKMLPMRDVMDQLRGKFKGLSKDQQASAAATIFGKEAMSGALAVINASDEDYKKLTKSIDNSAGASKRMSDEMEGGIGGSIRKMKSAIESLAISVGDVLAPYIRKAAEVIAYLAEKFTKMPGWVKTAIVAFGVFAAALGPIILTVGAFTAAIGSIMTTLGPVLVGIAKAGGLMSYLTLKAPLLARGLTLIGGAFKFMLGPVGIVITAITLLVGTFIHLYKTNEKFRKAVDKTWNAIKFAIIKPVLSAKQNLTVYFNLIKATIIVVWNAIRTYTTSVWTYIRNTVVNLAKSIWIGIRSAFNASWAFIRFVFTAIRNFIVSIWTNIKNRTIAIINSMVAITRSVFNNLYSFSKSLFNRLRNFLASIWNNIRNTVTNHVRNMFSAVRNIFNSLSSSTRSIFNNLRTFLVGLWSNVRSRVTSIVRDLWNKVRATFNSLLSGTRNIFNKVKSTMTSIWQSIKRSVTSIAASLWTSVKRTFNNMASGLKNIIGRIKSHITGMVDAVKRGLNKLIKGVNWVGSKLNMDPIPEFKFHTGTTSTHTQNVVTNGKVNRDLFATVGDKGKGNGPNGFRHETVIPPTGKAFITPATDTTIPLSKGTRILNGQQTYDMLNQPRFSNGSAPKKSNNMFSLLGGGKKPKKHKRGDDLVGDVQSTLGKAGAKTKALAGHIVDGSKATVNATLDVAKKGKDYAIKAIGDVLDYIDNPASLVDKVIKSFGFNFDFVKGDLLKNLMNAIYKKIKSAVTKLFKTWLEDAGGGDGGYIDLSKGINFGFHPTAASAAAAGYPFARAHHGLDINYKHDKVYSTMSGTANASYGWNGGFGNMVKVVNGALTSIYGHLHKLAFTGSKKVRPGTYLGISGGDPREDGQGAGSSTGLHLHYEMQKNGVPFDPTSWLKKNNGGGKSGGKQAPSAWRSTIVRAAKRMGVSPTNSQINGIIAQIQRESGGDASIIQSAALRDGNYGANRARGLLQYVPGTFNAFAVKGHTNIKSGYDQLLAFFNNSNWANDIQYGRSGWGPRGRRRFATGGLIKNAGWYNIAEGGYPEWIIPTDPSRRSDAMKLLALAAQDIDNGKTTGNKRPGQLPRVNSNDNTALLLQMIENQQAQINVLMEIARSNSEIANKDFNPVIDEDAFERQHNRYQDKRERRERKSNMFRGGAFAT</sequence>
<keyword evidence="12" id="KW-1185">Reference proteome</keyword>
<gene>
    <name evidence="11" type="ORF">HHH54_06305</name>
</gene>
<comment type="caution">
    <text evidence="11">The sequence shown here is derived from an EMBL/GenBank/DDBJ whole genome shotgun (WGS) entry which is preliminary data.</text>
</comment>
<proteinExistence type="inferred from homology"/>
<dbReference type="Gene3D" id="2.70.70.10">
    <property type="entry name" value="Glucose Permease (Domain IIA)"/>
    <property type="match status" value="1"/>
</dbReference>
<feature type="transmembrane region" description="Helical" evidence="8">
    <location>
        <begin position="238"/>
        <end position="259"/>
    </location>
</feature>
<keyword evidence="8" id="KW-0472">Membrane</keyword>
<dbReference type="SUPFAM" id="SSF51261">
    <property type="entry name" value="Duplicated hybrid motif"/>
    <property type="match status" value="1"/>
</dbReference>
<evidence type="ECO:0000313" key="11">
    <source>
        <dbReference type="EMBL" id="MBI5975212.1"/>
    </source>
</evidence>
<evidence type="ECO:0000256" key="5">
    <source>
        <dbReference type="ARBA" id="ARBA00022612"/>
    </source>
</evidence>
<dbReference type="PANTHER" id="PTHR37813">
    <property type="entry name" value="FELS-2 PROPHAGE PROTEIN"/>
    <property type="match status" value="1"/>
</dbReference>
<dbReference type="SUPFAM" id="SSF53955">
    <property type="entry name" value="Lysozyme-like"/>
    <property type="match status" value="1"/>
</dbReference>
<feature type="transmembrane region" description="Helical" evidence="8">
    <location>
        <begin position="166"/>
        <end position="192"/>
    </location>
</feature>
<dbReference type="EMBL" id="JABANU010000013">
    <property type="protein sequence ID" value="MBI5975212.1"/>
    <property type="molecule type" value="Genomic_DNA"/>
</dbReference>
<evidence type="ECO:0000256" key="4">
    <source>
        <dbReference type="ARBA" id="ARBA00012322"/>
    </source>
</evidence>
<dbReference type="PANTHER" id="PTHR37813:SF1">
    <property type="entry name" value="FELS-2 PROPHAGE PROTEIN"/>
    <property type="match status" value="1"/>
</dbReference>